<reference evidence="3 4" key="1">
    <citation type="journal article" date="2013" name="Nature">
        <title>Insights into bilaterian evolution from three spiralian genomes.</title>
        <authorList>
            <person name="Simakov O."/>
            <person name="Marletaz F."/>
            <person name="Cho S.J."/>
            <person name="Edsinger-Gonzales E."/>
            <person name="Havlak P."/>
            <person name="Hellsten U."/>
            <person name="Kuo D.H."/>
            <person name="Larsson T."/>
            <person name="Lv J."/>
            <person name="Arendt D."/>
            <person name="Savage R."/>
            <person name="Osoegawa K."/>
            <person name="de Jong P."/>
            <person name="Grimwood J."/>
            <person name="Chapman J.A."/>
            <person name="Shapiro H."/>
            <person name="Aerts A."/>
            <person name="Otillar R.P."/>
            <person name="Terry A.Y."/>
            <person name="Boore J.L."/>
            <person name="Grigoriev I.V."/>
            <person name="Lindberg D.R."/>
            <person name="Seaver E.C."/>
            <person name="Weisblat D.A."/>
            <person name="Putnam N.H."/>
            <person name="Rokhsar D.S."/>
        </authorList>
    </citation>
    <scope>NUCLEOTIDE SEQUENCE [LARGE SCALE GENOMIC DNA]</scope>
</reference>
<dbReference type="OrthoDB" id="6514358at2759"/>
<dbReference type="GeneID" id="20235141"/>
<organism evidence="3 4">
    <name type="scientific">Lottia gigantea</name>
    <name type="common">Giant owl limpet</name>
    <dbReference type="NCBI Taxonomy" id="225164"/>
    <lineage>
        <taxon>Eukaryota</taxon>
        <taxon>Metazoa</taxon>
        <taxon>Spiralia</taxon>
        <taxon>Lophotrochozoa</taxon>
        <taxon>Mollusca</taxon>
        <taxon>Gastropoda</taxon>
        <taxon>Patellogastropoda</taxon>
        <taxon>Lottioidea</taxon>
        <taxon>Lottiidae</taxon>
        <taxon>Lottia</taxon>
    </lineage>
</organism>
<dbReference type="RefSeq" id="XP_009058714.1">
    <property type="nucleotide sequence ID" value="XM_009060466.1"/>
</dbReference>
<dbReference type="EMBL" id="KB203980">
    <property type="protein sequence ID" value="ESO82227.1"/>
    <property type="molecule type" value="Genomic_DNA"/>
</dbReference>
<dbReference type="CTD" id="20232199"/>
<dbReference type="HOGENOM" id="CLU_1679936_0_0_1"/>
<sequence>MVRNPRIFDLRFNRTWSEYKYAFGFNLNLWMGLEWMHKLSSFYNGPKKVQLYCSNGDTNVGFSILYDSFTLDDESLLYKATVGAVSDASGDTLGSPNLQRFCTYDRPCNDLPNITMGGWWYVTNLEKNALTHPATHLYCRKNNIDFEAHSISIAYQY</sequence>
<evidence type="ECO:0000313" key="4">
    <source>
        <dbReference type="Proteomes" id="UP000030746"/>
    </source>
</evidence>
<accession>V3ZHH9</accession>
<dbReference type="KEGG" id="lgi:LOTGIDRAFT_123143"/>
<dbReference type="Proteomes" id="UP000030746">
    <property type="component" value="Unassembled WGS sequence"/>
</dbReference>
<dbReference type="EMBL" id="KB202367">
    <property type="protein sequence ID" value="ESO90723.1"/>
    <property type="molecule type" value="Genomic_DNA"/>
</dbReference>
<dbReference type="GO" id="GO:0005615">
    <property type="term" value="C:extracellular space"/>
    <property type="evidence" value="ECO:0007669"/>
    <property type="project" value="TreeGrafter"/>
</dbReference>
<dbReference type="CTD" id="20235141"/>
<keyword evidence="4" id="KW-1185">Reference proteome</keyword>
<dbReference type="GeneID" id="20232199"/>
<dbReference type="SMART" id="SM00186">
    <property type="entry name" value="FBG"/>
    <property type="match status" value="1"/>
</dbReference>
<dbReference type="STRING" id="225164.V3ZHH9"/>
<dbReference type="InterPro" id="IPR002181">
    <property type="entry name" value="Fibrinogen_a/b/g_C_dom"/>
</dbReference>
<dbReference type="AlphaFoldDB" id="V3ZHH9"/>
<dbReference type="InterPro" id="IPR014716">
    <property type="entry name" value="Fibrinogen_a/b/g_C_1"/>
</dbReference>
<dbReference type="InterPro" id="IPR036056">
    <property type="entry name" value="Fibrinogen-like_C"/>
</dbReference>
<dbReference type="RefSeq" id="XP_009067084.1">
    <property type="nucleotide sequence ID" value="XM_009068836.1"/>
</dbReference>
<dbReference type="InterPro" id="IPR050373">
    <property type="entry name" value="Fibrinogen_C-term_domain"/>
</dbReference>
<protein>
    <recommendedName>
        <fullName evidence="1">Fibrinogen C-terminal domain-containing protein</fullName>
    </recommendedName>
</protein>
<dbReference type="PANTHER" id="PTHR19143">
    <property type="entry name" value="FIBRINOGEN/TENASCIN/ANGIOPOEITIN"/>
    <property type="match status" value="1"/>
</dbReference>
<evidence type="ECO:0000313" key="3">
    <source>
        <dbReference type="EMBL" id="ESO90723.1"/>
    </source>
</evidence>
<evidence type="ECO:0000259" key="1">
    <source>
        <dbReference type="SMART" id="SM00186"/>
    </source>
</evidence>
<feature type="domain" description="Fibrinogen C-terminal" evidence="1">
    <location>
        <begin position="3"/>
        <end position="142"/>
    </location>
</feature>
<dbReference type="Pfam" id="PF00147">
    <property type="entry name" value="Fibrinogen_C"/>
    <property type="match status" value="1"/>
</dbReference>
<dbReference type="Gene3D" id="3.90.215.10">
    <property type="entry name" value="Gamma Fibrinogen, chain A, domain 1"/>
    <property type="match status" value="1"/>
</dbReference>
<proteinExistence type="predicted"/>
<dbReference type="KEGG" id="lgi:LOTGIDRAFT_146664"/>
<dbReference type="SUPFAM" id="SSF56496">
    <property type="entry name" value="Fibrinogen C-terminal domain-like"/>
    <property type="match status" value="1"/>
</dbReference>
<evidence type="ECO:0000313" key="2">
    <source>
        <dbReference type="EMBL" id="ESO82227.1"/>
    </source>
</evidence>
<gene>
    <name evidence="3" type="ORF">LOTGIDRAFT_123143</name>
    <name evidence="2" type="ORF">LOTGIDRAFT_146664</name>
</gene>
<name>V3ZHH9_LOTGI</name>